<dbReference type="EMBL" id="BKCJ010008940">
    <property type="protein sequence ID" value="GEU84647.1"/>
    <property type="molecule type" value="Genomic_DNA"/>
</dbReference>
<dbReference type="AlphaFoldDB" id="A0A6L2NGK2"/>
<name>A0A6L2NGK2_TANCI</name>
<protein>
    <recommendedName>
        <fullName evidence="3">Reverse transcriptase domain-containing protein</fullName>
    </recommendedName>
</protein>
<feature type="compositionally biased region" description="Pro residues" evidence="1">
    <location>
        <begin position="29"/>
        <end position="41"/>
    </location>
</feature>
<comment type="caution">
    <text evidence="2">The sequence shown here is derived from an EMBL/GenBank/DDBJ whole genome shotgun (WGS) entry which is preliminary data.</text>
</comment>
<feature type="region of interest" description="Disordered" evidence="1">
    <location>
        <begin position="1"/>
        <end position="44"/>
    </location>
</feature>
<gene>
    <name evidence="2" type="ORF">Tci_056625</name>
</gene>
<feature type="compositionally biased region" description="Acidic residues" evidence="1">
    <location>
        <begin position="90"/>
        <end position="109"/>
    </location>
</feature>
<evidence type="ECO:0000256" key="1">
    <source>
        <dbReference type="SAM" id="MobiDB-lite"/>
    </source>
</evidence>
<accession>A0A6L2NGK2</accession>
<proteinExistence type="predicted"/>
<organism evidence="2">
    <name type="scientific">Tanacetum cinerariifolium</name>
    <name type="common">Dalmatian daisy</name>
    <name type="synonym">Chrysanthemum cinerariifolium</name>
    <dbReference type="NCBI Taxonomy" id="118510"/>
    <lineage>
        <taxon>Eukaryota</taxon>
        <taxon>Viridiplantae</taxon>
        <taxon>Streptophyta</taxon>
        <taxon>Embryophyta</taxon>
        <taxon>Tracheophyta</taxon>
        <taxon>Spermatophyta</taxon>
        <taxon>Magnoliopsida</taxon>
        <taxon>eudicotyledons</taxon>
        <taxon>Gunneridae</taxon>
        <taxon>Pentapetalae</taxon>
        <taxon>asterids</taxon>
        <taxon>campanulids</taxon>
        <taxon>Asterales</taxon>
        <taxon>Asteraceae</taxon>
        <taxon>Asteroideae</taxon>
        <taxon>Anthemideae</taxon>
        <taxon>Anthemidinae</taxon>
        <taxon>Tanacetum</taxon>
    </lineage>
</organism>
<evidence type="ECO:0008006" key="3">
    <source>
        <dbReference type="Google" id="ProtNLM"/>
    </source>
</evidence>
<reference evidence="2" key="1">
    <citation type="journal article" date="2019" name="Sci. Rep.">
        <title>Draft genome of Tanacetum cinerariifolium, the natural source of mosquito coil.</title>
        <authorList>
            <person name="Yamashiro T."/>
            <person name="Shiraishi A."/>
            <person name="Satake H."/>
            <person name="Nakayama K."/>
        </authorList>
    </citation>
    <scope>NUCLEOTIDE SEQUENCE</scope>
</reference>
<evidence type="ECO:0000313" key="2">
    <source>
        <dbReference type="EMBL" id="GEU84647.1"/>
    </source>
</evidence>
<sequence length="109" mass="11749">MSDLKDSTVTYAKASPSPDYVPGSEEPGQAPPLPDFVPEPVYPEFMPSKDEVFLGEEQPLPDVVSPTTDSPGYIADFDLEEDPTGYPTDGGDDDDDDGSSNDDEDDDDE</sequence>
<feature type="region of interest" description="Disordered" evidence="1">
    <location>
        <begin position="56"/>
        <end position="109"/>
    </location>
</feature>